<dbReference type="HOGENOM" id="CLU_2030364_0_0_1"/>
<feature type="region of interest" description="Disordered" evidence="1">
    <location>
        <begin position="1"/>
        <end position="26"/>
    </location>
</feature>
<evidence type="ECO:0000256" key="1">
    <source>
        <dbReference type="SAM" id="MobiDB-lite"/>
    </source>
</evidence>
<feature type="region of interest" description="Disordered" evidence="1">
    <location>
        <begin position="63"/>
        <end position="122"/>
    </location>
</feature>
<dbReference type="EnsemblPlants" id="OGLUM05G15950.2">
    <property type="protein sequence ID" value="OGLUM05G15950.2"/>
    <property type="gene ID" value="OGLUM05G15950"/>
</dbReference>
<dbReference type="Gramene" id="OGLUM05G15950.2">
    <property type="protein sequence ID" value="OGLUM05G15950.2"/>
    <property type="gene ID" value="OGLUM05G15950"/>
</dbReference>
<feature type="compositionally biased region" description="Gly residues" evidence="1">
    <location>
        <begin position="94"/>
        <end position="122"/>
    </location>
</feature>
<name>A0A0D9ZYN8_9ORYZ</name>
<organism evidence="2">
    <name type="scientific">Oryza glumipatula</name>
    <dbReference type="NCBI Taxonomy" id="40148"/>
    <lineage>
        <taxon>Eukaryota</taxon>
        <taxon>Viridiplantae</taxon>
        <taxon>Streptophyta</taxon>
        <taxon>Embryophyta</taxon>
        <taxon>Tracheophyta</taxon>
        <taxon>Spermatophyta</taxon>
        <taxon>Magnoliopsida</taxon>
        <taxon>Liliopsida</taxon>
        <taxon>Poales</taxon>
        <taxon>Poaceae</taxon>
        <taxon>BOP clade</taxon>
        <taxon>Oryzoideae</taxon>
        <taxon>Oryzeae</taxon>
        <taxon>Oryzinae</taxon>
        <taxon>Oryza</taxon>
    </lineage>
</organism>
<proteinExistence type="predicted"/>
<evidence type="ECO:0000313" key="3">
    <source>
        <dbReference type="Proteomes" id="UP000026961"/>
    </source>
</evidence>
<reference evidence="2" key="2">
    <citation type="submission" date="2018-05" db="EMBL/GenBank/DDBJ databases">
        <title>OgluRS3 (Oryza glumaepatula Reference Sequence Version 3).</title>
        <authorList>
            <person name="Zhang J."/>
            <person name="Kudrna D."/>
            <person name="Lee S."/>
            <person name="Talag J."/>
            <person name="Welchert J."/>
            <person name="Wing R.A."/>
        </authorList>
    </citation>
    <scope>NUCLEOTIDE SEQUENCE [LARGE SCALE GENOMIC DNA]</scope>
</reference>
<sequence length="122" mass="12452">MADHRCGHVASTSTTPHLTKKPSHIRPWLRPARADELLFSSHLHHAPTRTPSSRRVCPRLLTLHTPAPSRSPSYVSLPDQERITGSAPHSLLGSGSGRGGGRGGGSEDLGGGGGGGGGGVGG</sequence>
<reference evidence="2" key="1">
    <citation type="submission" date="2015-04" db="UniProtKB">
        <authorList>
            <consortium name="EnsemblPlants"/>
        </authorList>
    </citation>
    <scope>IDENTIFICATION</scope>
</reference>
<protein>
    <submittedName>
        <fullName evidence="2">Uncharacterized protein</fullName>
    </submittedName>
</protein>
<dbReference type="AlphaFoldDB" id="A0A0D9ZYN8"/>
<dbReference type="Proteomes" id="UP000026961">
    <property type="component" value="Chromosome 5"/>
</dbReference>
<accession>A0A0D9ZYN8</accession>
<evidence type="ECO:0000313" key="2">
    <source>
        <dbReference type="EnsemblPlants" id="OGLUM05G15950.2"/>
    </source>
</evidence>
<keyword evidence="3" id="KW-1185">Reference proteome</keyword>